<protein>
    <submittedName>
        <fullName evidence="3">Hydrolase</fullName>
    </submittedName>
</protein>
<feature type="chain" id="PRO_5021897820" evidence="1">
    <location>
        <begin position="26"/>
        <end position="293"/>
    </location>
</feature>
<comment type="caution">
    <text evidence="3">The sequence shown here is derived from an EMBL/GenBank/DDBJ whole genome shotgun (WGS) entry which is preliminary data.</text>
</comment>
<organism evidence="3 4">
    <name type="scientific">Reyranella soli</name>
    <dbReference type="NCBI Taxonomy" id="1230389"/>
    <lineage>
        <taxon>Bacteria</taxon>
        <taxon>Pseudomonadati</taxon>
        <taxon>Pseudomonadota</taxon>
        <taxon>Alphaproteobacteria</taxon>
        <taxon>Hyphomicrobiales</taxon>
        <taxon>Reyranellaceae</taxon>
        <taxon>Reyranella</taxon>
    </lineage>
</organism>
<keyword evidence="1" id="KW-0732">Signal</keyword>
<dbReference type="SUPFAM" id="SSF53474">
    <property type="entry name" value="alpha/beta-Hydrolases"/>
    <property type="match status" value="1"/>
</dbReference>
<sequence length="293" mass="31508">MGVTDVRLYLVVALALVAVAASATAQTVMVQSGRYTDFRQLMAREAPADSVILPMTLHLPDTGQDRYPAIVIVHTIAGYLEANEGWHAEEFRRAGFATLTYSSDAAVRLREAGTPGAWAAAVAEAYAAFRFLADHPRIDAKRIAIVGFSFGGEVAYLAAFERLRAAIVPSEARFAAHVAYYPAGVFGAAAERGAYTGAPVLMLLGEKDDNLPVAKAQGYFAYAREAGFPPPVEVSVYPGAYHAWTVTTLGAPTFYPQYRSTRKCPYLLLGPSQAALLIRAMNGRSKRPSCKPA</sequence>
<name>A0A512NKQ6_9HYPH</name>
<proteinExistence type="predicted"/>
<dbReference type="EMBL" id="BKAJ01000133">
    <property type="protein sequence ID" value="GEP59534.1"/>
    <property type="molecule type" value="Genomic_DNA"/>
</dbReference>
<evidence type="ECO:0000259" key="2">
    <source>
        <dbReference type="Pfam" id="PF01738"/>
    </source>
</evidence>
<dbReference type="InterPro" id="IPR029058">
    <property type="entry name" value="AB_hydrolase_fold"/>
</dbReference>
<evidence type="ECO:0000313" key="3">
    <source>
        <dbReference type="EMBL" id="GEP59534.1"/>
    </source>
</evidence>
<accession>A0A512NKQ6</accession>
<dbReference type="InterPro" id="IPR050261">
    <property type="entry name" value="FrsA_esterase"/>
</dbReference>
<feature type="domain" description="Dienelactone hydrolase" evidence="2">
    <location>
        <begin position="63"/>
        <end position="247"/>
    </location>
</feature>
<evidence type="ECO:0000256" key="1">
    <source>
        <dbReference type="SAM" id="SignalP"/>
    </source>
</evidence>
<feature type="signal peptide" evidence="1">
    <location>
        <begin position="1"/>
        <end position="25"/>
    </location>
</feature>
<keyword evidence="3" id="KW-0378">Hydrolase</keyword>
<dbReference type="Pfam" id="PF01738">
    <property type="entry name" value="DLH"/>
    <property type="match status" value="1"/>
</dbReference>
<keyword evidence="4" id="KW-1185">Reference proteome</keyword>
<dbReference type="AlphaFoldDB" id="A0A512NKQ6"/>
<dbReference type="GO" id="GO:0016787">
    <property type="term" value="F:hydrolase activity"/>
    <property type="evidence" value="ECO:0007669"/>
    <property type="project" value="UniProtKB-KW"/>
</dbReference>
<evidence type="ECO:0000313" key="4">
    <source>
        <dbReference type="Proteomes" id="UP000321058"/>
    </source>
</evidence>
<dbReference type="Proteomes" id="UP000321058">
    <property type="component" value="Unassembled WGS sequence"/>
</dbReference>
<reference evidence="3 4" key="1">
    <citation type="submission" date="2019-07" db="EMBL/GenBank/DDBJ databases">
        <title>Whole genome shotgun sequence of Reyranella soli NBRC 108950.</title>
        <authorList>
            <person name="Hosoyama A."/>
            <person name="Uohara A."/>
            <person name="Ohji S."/>
            <person name="Ichikawa N."/>
        </authorList>
    </citation>
    <scope>NUCLEOTIDE SEQUENCE [LARGE SCALE GENOMIC DNA]</scope>
    <source>
        <strain evidence="3 4">NBRC 108950</strain>
    </source>
</reference>
<dbReference type="PANTHER" id="PTHR22946">
    <property type="entry name" value="DIENELACTONE HYDROLASE DOMAIN-CONTAINING PROTEIN-RELATED"/>
    <property type="match status" value="1"/>
</dbReference>
<gene>
    <name evidence="3" type="ORF">RSO01_67000</name>
</gene>
<dbReference type="InterPro" id="IPR002925">
    <property type="entry name" value="Dienelactn_hydro"/>
</dbReference>
<dbReference type="Gene3D" id="3.40.50.1820">
    <property type="entry name" value="alpha/beta hydrolase"/>
    <property type="match status" value="1"/>
</dbReference>